<evidence type="ECO:0000256" key="6">
    <source>
        <dbReference type="RuleBase" id="RU004020"/>
    </source>
</evidence>
<protein>
    <submittedName>
        <fullName evidence="9">HSF-type DNA-binding-domain-containing protein</fullName>
    </submittedName>
</protein>
<comment type="subcellular location">
    <subcellularLocation>
        <location evidence="1">Nucleus</location>
    </subcellularLocation>
</comment>
<accession>A0A1X2H7G0</accession>
<dbReference type="PANTHER" id="PTHR10015:SF206">
    <property type="entry name" value="HSF-TYPE DNA-BINDING DOMAIN-CONTAINING PROTEIN"/>
    <property type="match status" value="1"/>
</dbReference>
<dbReference type="FunFam" id="1.10.10.10:FF:000027">
    <property type="entry name" value="Heat shock transcription factor 1"/>
    <property type="match status" value="1"/>
</dbReference>
<dbReference type="GO" id="GO:0043565">
    <property type="term" value="F:sequence-specific DNA binding"/>
    <property type="evidence" value="ECO:0007669"/>
    <property type="project" value="InterPro"/>
</dbReference>
<evidence type="ECO:0000313" key="10">
    <source>
        <dbReference type="Proteomes" id="UP000242180"/>
    </source>
</evidence>
<dbReference type="Gene3D" id="1.10.10.10">
    <property type="entry name" value="Winged helix-like DNA-binding domain superfamily/Winged helix DNA-binding domain"/>
    <property type="match status" value="1"/>
</dbReference>
<keyword evidence="4" id="KW-0804">Transcription</keyword>
<keyword evidence="5" id="KW-0539">Nucleus</keyword>
<dbReference type="Pfam" id="PF00447">
    <property type="entry name" value="HSF_DNA-bind"/>
    <property type="match status" value="1"/>
</dbReference>
<comment type="caution">
    <text evidence="9">The sequence shown here is derived from an EMBL/GenBank/DDBJ whole genome shotgun (WGS) entry which is preliminary data.</text>
</comment>
<keyword evidence="10" id="KW-1185">Reference proteome</keyword>
<organism evidence="9 10">
    <name type="scientific">Syncephalastrum racemosum</name>
    <name type="common">Filamentous fungus</name>
    <dbReference type="NCBI Taxonomy" id="13706"/>
    <lineage>
        <taxon>Eukaryota</taxon>
        <taxon>Fungi</taxon>
        <taxon>Fungi incertae sedis</taxon>
        <taxon>Mucoromycota</taxon>
        <taxon>Mucoromycotina</taxon>
        <taxon>Mucoromycetes</taxon>
        <taxon>Mucorales</taxon>
        <taxon>Syncephalastraceae</taxon>
        <taxon>Syncephalastrum</taxon>
    </lineage>
</organism>
<feature type="domain" description="HSF-type DNA-binding" evidence="8">
    <location>
        <begin position="1"/>
        <end position="95"/>
    </location>
</feature>
<feature type="compositionally biased region" description="Pro residues" evidence="7">
    <location>
        <begin position="139"/>
        <end position="150"/>
    </location>
</feature>
<dbReference type="EMBL" id="MCGN01000007">
    <property type="protein sequence ID" value="ORY94494.1"/>
    <property type="molecule type" value="Genomic_DNA"/>
</dbReference>
<feature type="non-terminal residue" evidence="9">
    <location>
        <position position="1"/>
    </location>
</feature>
<dbReference type="InParanoid" id="A0A1X2H7G0"/>
<proteinExistence type="inferred from homology"/>
<keyword evidence="3 9" id="KW-0238">DNA-binding</keyword>
<dbReference type="PANTHER" id="PTHR10015">
    <property type="entry name" value="HEAT SHOCK TRANSCRIPTION FACTOR"/>
    <property type="match status" value="1"/>
</dbReference>
<evidence type="ECO:0000256" key="1">
    <source>
        <dbReference type="ARBA" id="ARBA00004123"/>
    </source>
</evidence>
<keyword evidence="2" id="KW-0805">Transcription regulation</keyword>
<evidence type="ECO:0000256" key="5">
    <source>
        <dbReference type="ARBA" id="ARBA00023242"/>
    </source>
</evidence>
<dbReference type="InterPro" id="IPR036388">
    <property type="entry name" value="WH-like_DNA-bd_sf"/>
</dbReference>
<evidence type="ECO:0000313" key="9">
    <source>
        <dbReference type="EMBL" id="ORY94494.1"/>
    </source>
</evidence>
<sequence length="200" mass="23334">LLEQSQYTSLISWIEDGAAFRIHDPTRFSEELLPQYFKHRNWSSFIRQLNMYQFQKVSPKGSYKQRRASQPHACDFRHPDFHRDHKEWLPNIKRKTPRNRSIFQYAATMVDPPPPQDDGDEDEIPGPHPGSVPHLRQQPDPPSQASPPLHPSANVAMLLDRFSSRMTSLTLRVEDVERDLFEVRGIMEQQEHASRITLLS</sequence>
<dbReference type="OrthoDB" id="60033at2759"/>
<dbReference type="Proteomes" id="UP000242180">
    <property type="component" value="Unassembled WGS sequence"/>
</dbReference>
<dbReference type="InterPro" id="IPR000232">
    <property type="entry name" value="HSF_DNA-bd"/>
</dbReference>
<evidence type="ECO:0000256" key="2">
    <source>
        <dbReference type="ARBA" id="ARBA00023015"/>
    </source>
</evidence>
<name>A0A1X2H7G0_SYNRA</name>
<evidence type="ECO:0000256" key="3">
    <source>
        <dbReference type="ARBA" id="ARBA00023125"/>
    </source>
</evidence>
<dbReference type="GO" id="GO:0003700">
    <property type="term" value="F:DNA-binding transcription factor activity"/>
    <property type="evidence" value="ECO:0007669"/>
    <property type="project" value="InterPro"/>
</dbReference>
<feature type="region of interest" description="Disordered" evidence="7">
    <location>
        <begin position="107"/>
        <end position="151"/>
    </location>
</feature>
<dbReference type="STRING" id="13706.A0A1X2H7G0"/>
<dbReference type="AlphaFoldDB" id="A0A1X2H7G0"/>
<dbReference type="PRINTS" id="PR00056">
    <property type="entry name" value="HSFDOMAIN"/>
</dbReference>
<comment type="similarity">
    <text evidence="6">Belongs to the HSF family.</text>
</comment>
<reference evidence="9 10" key="1">
    <citation type="submission" date="2016-07" db="EMBL/GenBank/DDBJ databases">
        <title>Pervasive Adenine N6-methylation of Active Genes in Fungi.</title>
        <authorList>
            <consortium name="DOE Joint Genome Institute"/>
            <person name="Mondo S.J."/>
            <person name="Dannebaum R.O."/>
            <person name="Kuo R.C."/>
            <person name="Labutti K."/>
            <person name="Haridas S."/>
            <person name="Kuo A."/>
            <person name="Salamov A."/>
            <person name="Ahrendt S.R."/>
            <person name="Lipzen A."/>
            <person name="Sullivan W."/>
            <person name="Andreopoulos W.B."/>
            <person name="Clum A."/>
            <person name="Lindquist E."/>
            <person name="Daum C."/>
            <person name="Ramamoorthy G.K."/>
            <person name="Gryganskyi A."/>
            <person name="Culley D."/>
            <person name="Magnuson J.K."/>
            <person name="James T.Y."/>
            <person name="O'Malley M.A."/>
            <person name="Stajich J.E."/>
            <person name="Spatafora J.W."/>
            <person name="Visel A."/>
            <person name="Grigoriev I.V."/>
        </authorList>
    </citation>
    <scope>NUCLEOTIDE SEQUENCE [LARGE SCALE GENOMIC DNA]</scope>
    <source>
        <strain evidence="9 10">NRRL 2496</strain>
    </source>
</reference>
<evidence type="ECO:0000256" key="4">
    <source>
        <dbReference type="ARBA" id="ARBA00023163"/>
    </source>
</evidence>
<dbReference type="InterPro" id="IPR036390">
    <property type="entry name" value="WH_DNA-bd_sf"/>
</dbReference>
<evidence type="ECO:0000259" key="8">
    <source>
        <dbReference type="SMART" id="SM00415"/>
    </source>
</evidence>
<gene>
    <name evidence="9" type="ORF">BCR43DRAFT_442302</name>
</gene>
<dbReference type="GO" id="GO:0005634">
    <property type="term" value="C:nucleus"/>
    <property type="evidence" value="ECO:0007669"/>
    <property type="project" value="UniProtKB-SubCell"/>
</dbReference>
<dbReference type="OMA" id="ICILEFA"/>
<evidence type="ECO:0000256" key="7">
    <source>
        <dbReference type="SAM" id="MobiDB-lite"/>
    </source>
</evidence>
<dbReference type="SUPFAM" id="SSF46785">
    <property type="entry name" value="Winged helix' DNA-binding domain"/>
    <property type="match status" value="1"/>
</dbReference>
<dbReference type="SMART" id="SM00415">
    <property type="entry name" value="HSF"/>
    <property type="match status" value="1"/>
</dbReference>